<dbReference type="GO" id="GO:0005506">
    <property type="term" value="F:iron ion binding"/>
    <property type="evidence" value="ECO:0007669"/>
    <property type="project" value="TreeGrafter"/>
</dbReference>
<evidence type="ECO:0000313" key="15">
    <source>
        <dbReference type="EMBL" id="CAB3374533.1"/>
    </source>
</evidence>
<keyword evidence="8" id="KW-0408">Iron</keyword>
<organism evidence="15 16">
    <name type="scientific">Cloeon dipterum</name>
    <dbReference type="NCBI Taxonomy" id="197152"/>
    <lineage>
        <taxon>Eukaryota</taxon>
        <taxon>Metazoa</taxon>
        <taxon>Ecdysozoa</taxon>
        <taxon>Arthropoda</taxon>
        <taxon>Hexapoda</taxon>
        <taxon>Insecta</taxon>
        <taxon>Pterygota</taxon>
        <taxon>Palaeoptera</taxon>
        <taxon>Ephemeroptera</taxon>
        <taxon>Pisciforma</taxon>
        <taxon>Baetidae</taxon>
        <taxon>Cloeon</taxon>
    </lineage>
</organism>
<feature type="transmembrane region" description="Helical" evidence="13">
    <location>
        <begin position="101"/>
        <end position="119"/>
    </location>
</feature>
<dbReference type="GO" id="GO:0006636">
    <property type="term" value="P:unsaturated fatty acid biosynthetic process"/>
    <property type="evidence" value="ECO:0007669"/>
    <property type="project" value="TreeGrafter"/>
</dbReference>
<evidence type="ECO:0000256" key="6">
    <source>
        <dbReference type="ARBA" id="ARBA00022989"/>
    </source>
</evidence>
<evidence type="ECO:0000256" key="8">
    <source>
        <dbReference type="ARBA" id="ARBA00023004"/>
    </source>
</evidence>
<keyword evidence="3 12" id="KW-0444">Lipid biosynthesis</keyword>
<evidence type="ECO:0000256" key="11">
    <source>
        <dbReference type="ARBA" id="ARBA00023160"/>
    </source>
</evidence>
<dbReference type="Pfam" id="PF00487">
    <property type="entry name" value="FA_desaturase"/>
    <property type="match status" value="1"/>
</dbReference>
<comment type="domain">
    <text evidence="12">The histidine box domains are involved in binding the catalytic metal ions.</text>
</comment>
<proteinExistence type="inferred from homology"/>
<comment type="cofactor">
    <cofactor evidence="12">
        <name>Fe(2+)</name>
        <dbReference type="ChEBI" id="CHEBI:29033"/>
    </cofactor>
</comment>
<evidence type="ECO:0000256" key="9">
    <source>
        <dbReference type="ARBA" id="ARBA00023098"/>
    </source>
</evidence>
<evidence type="ECO:0000256" key="2">
    <source>
        <dbReference type="ARBA" id="ARBA00009295"/>
    </source>
</evidence>
<dbReference type="InterPro" id="IPR015876">
    <property type="entry name" value="Acyl-CoA_DS"/>
</dbReference>
<feature type="transmembrane region" description="Helical" evidence="13">
    <location>
        <begin position="158"/>
        <end position="176"/>
    </location>
</feature>
<dbReference type="InterPro" id="IPR005804">
    <property type="entry name" value="FA_desaturase_dom"/>
</dbReference>
<evidence type="ECO:0000256" key="5">
    <source>
        <dbReference type="ARBA" id="ARBA00022832"/>
    </source>
</evidence>
<feature type="transmembrane region" description="Helical" evidence="13">
    <location>
        <begin position="125"/>
        <end position="146"/>
    </location>
</feature>
<evidence type="ECO:0000256" key="4">
    <source>
        <dbReference type="ARBA" id="ARBA00022692"/>
    </source>
</evidence>
<dbReference type="EMBL" id="CADEPI010000099">
    <property type="protein sequence ID" value="CAB3374533.1"/>
    <property type="molecule type" value="Genomic_DNA"/>
</dbReference>
<protein>
    <recommendedName>
        <fullName evidence="14">Fatty acid desaturase domain-containing protein</fullName>
    </recommendedName>
</protein>
<name>A0A8S1CZC9_9INSE</name>
<dbReference type="GO" id="GO:0004768">
    <property type="term" value="F:stearoyl-CoA 9-desaturase activity"/>
    <property type="evidence" value="ECO:0007669"/>
    <property type="project" value="TreeGrafter"/>
</dbReference>
<evidence type="ECO:0000256" key="3">
    <source>
        <dbReference type="ARBA" id="ARBA00022516"/>
    </source>
</evidence>
<keyword evidence="4 12" id="KW-0812">Transmembrane</keyword>
<dbReference type="Proteomes" id="UP000494165">
    <property type="component" value="Unassembled WGS sequence"/>
</dbReference>
<gene>
    <name evidence="15" type="ORF">CLODIP_2_CD13109</name>
</gene>
<evidence type="ECO:0000259" key="14">
    <source>
        <dbReference type="Pfam" id="PF00487"/>
    </source>
</evidence>
<keyword evidence="7 12" id="KW-0560">Oxidoreductase</keyword>
<accession>A0A8S1CZC9</accession>
<feature type="domain" description="Fatty acid desaturase" evidence="14">
    <location>
        <begin position="124"/>
        <end position="330"/>
    </location>
</feature>
<evidence type="ECO:0000256" key="12">
    <source>
        <dbReference type="RuleBase" id="RU000581"/>
    </source>
</evidence>
<keyword evidence="5" id="KW-0276">Fatty acid metabolism</keyword>
<keyword evidence="11 12" id="KW-0275">Fatty acid biosynthesis</keyword>
<dbReference type="PANTHER" id="PTHR11351:SF21">
    <property type="entry name" value="GH07782P"/>
    <property type="match status" value="1"/>
</dbReference>
<keyword evidence="6 13" id="KW-1133">Transmembrane helix</keyword>
<evidence type="ECO:0000256" key="1">
    <source>
        <dbReference type="ARBA" id="ARBA00004141"/>
    </source>
</evidence>
<evidence type="ECO:0000256" key="7">
    <source>
        <dbReference type="ARBA" id="ARBA00023002"/>
    </source>
</evidence>
<keyword evidence="10 13" id="KW-0472">Membrane</keyword>
<comment type="subcellular location">
    <subcellularLocation>
        <location evidence="1">Membrane</location>
        <topology evidence="1">Multi-pass membrane protein</topology>
    </subcellularLocation>
</comment>
<dbReference type="OrthoDB" id="10260134at2759"/>
<evidence type="ECO:0000313" key="16">
    <source>
        <dbReference type="Proteomes" id="UP000494165"/>
    </source>
</evidence>
<evidence type="ECO:0000256" key="10">
    <source>
        <dbReference type="ARBA" id="ARBA00023136"/>
    </source>
</evidence>
<reference evidence="15 16" key="1">
    <citation type="submission" date="2020-04" db="EMBL/GenBank/DDBJ databases">
        <authorList>
            <person name="Alioto T."/>
            <person name="Alioto T."/>
            <person name="Gomez Garrido J."/>
        </authorList>
    </citation>
    <scope>NUCLEOTIDE SEQUENCE [LARGE SCALE GENOMIC DNA]</scope>
</reference>
<comment type="similarity">
    <text evidence="2 12">Belongs to the fatty acid desaturase type 1 family.</text>
</comment>
<dbReference type="CDD" id="cd03505">
    <property type="entry name" value="Delta9-FADS-like"/>
    <property type="match status" value="1"/>
</dbReference>
<comment type="caution">
    <text evidence="15">The sequence shown here is derived from an EMBL/GenBank/DDBJ whole genome shotgun (WGS) entry which is preliminary data.</text>
</comment>
<dbReference type="AlphaFoldDB" id="A0A8S1CZC9"/>
<keyword evidence="16" id="KW-1185">Reference proteome</keyword>
<dbReference type="PANTHER" id="PTHR11351">
    <property type="entry name" value="ACYL-COA DESATURASE"/>
    <property type="match status" value="1"/>
</dbReference>
<dbReference type="GO" id="GO:0005789">
    <property type="term" value="C:endoplasmic reticulum membrane"/>
    <property type="evidence" value="ECO:0007669"/>
    <property type="project" value="TreeGrafter"/>
</dbReference>
<evidence type="ECO:0000256" key="13">
    <source>
        <dbReference type="SAM" id="Phobius"/>
    </source>
</evidence>
<keyword evidence="9" id="KW-0443">Lipid metabolism</keyword>
<dbReference type="PRINTS" id="PR00075">
    <property type="entry name" value="FACDDSATRASE"/>
</dbReference>
<sequence length="382" mass="44347">MRRPLKIAHCIDHSARARCEDRFTLLLPVRETAGKNPLKKNEENKKLCQFSSSIPAKHITDFSFPMAPEPRYDDFLPSDKQSFVPSAELVARHQSLKWRNICGIALVHIWGMYGLWYGLQTIKWSALLFIIAYGWAGGLGVTAGAHRLWSHRSYRAKWQLRVILAAFFYAAGLTTIHDWVRDHRVHHKFVDTSADPHDINRGFFFAHCGWIMTGKHPMVIQQGRKLDMEDILRDKVVSWCDENFYFMKMFFCFALPTLILRYVFDEPWWLCVGTNMVRYMISLNGVWSVNSVAHYFGGHPYDKNIRPAENWFVTACALGEGWHNYHHVFPFDYSSSEFGFKKNNATTLFINFFSLIGWARDLKTASKEMVQRHAARCGDGTY</sequence>